<evidence type="ECO:0000256" key="1">
    <source>
        <dbReference type="ARBA" id="ARBA00004167"/>
    </source>
</evidence>
<dbReference type="PANTHER" id="PTHR15282:SF10">
    <property type="entry name" value="POTASSIUM VOLTAGE-GATED CHANNEL SUBFAMILY E MEMBER 1"/>
    <property type="match status" value="1"/>
</dbReference>
<evidence type="ECO:0000313" key="7">
    <source>
        <dbReference type="Ensembl" id="ENSPKIP00000015448.1"/>
    </source>
</evidence>
<dbReference type="PRINTS" id="PR00168">
    <property type="entry name" value="KCNECHANNEL"/>
</dbReference>
<dbReference type="GeneTree" id="ENSGT00940000154497"/>
<evidence type="ECO:0000256" key="3">
    <source>
        <dbReference type="ARBA" id="ARBA00022692"/>
    </source>
</evidence>
<dbReference type="GO" id="GO:1902282">
    <property type="term" value="F:voltage-gated potassium channel activity involved in ventricular cardiac muscle cell action potential repolarization"/>
    <property type="evidence" value="ECO:0007669"/>
    <property type="project" value="TreeGrafter"/>
</dbReference>
<dbReference type="GO" id="GO:0086091">
    <property type="term" value="P:regulation of heart rate by cardiac conduction"/>
    <property type="evidence" value="ECO:0007669"/>
    <property type="project" value="TreeGrafter"/>
</dbReference>
<reference evidence="7" key="1">
    <citation type="submission" date="2025-08" db="UniProtKB">
        <authorList>
            <consortium name="Ensembl"/>
        </authorList>
    </citation>
    <scope>IDENTIFICATION</scope>
</reference>
<reference evidence="7" key="2">
    <citation type="submission" date="2025-09" db="UniProtKB">
        <authorList>
            <consortium name="Ensembl"/>
        </authorList>
    </citation>
    <scope>IDENTIFICATION</scope>
</reference>
<feature type="transmembrane region" description="Helical" evidence="6">
    <location>
        <begin position="51"/>
        <end position="73"/>
    </location>
</feature>
<dbReference type="GO" id="GO:0060307">
    <property type="term" value="P:regulation of ventricular cardiac muscle cell membrane repolarization"/>
    <property type="evidence" value="ECO:0007669"/>
    <property type="project" value="TreeGrafter"/>
</dbReference>
<evidence type="ECO:0000256" key="5">
    <source>
        <dbReference type="ARBA" id="ARBA00023136"/>
    </source>
</evidence>
<dbReference type="InterPro" id="IPR000369">
    <property type="entry name" value="K_chnl_KCNE"/>
</dbReference>
<dbReference type="GO" id="GO:0044325">
    <property type="term" value="F:transmembrane transporter binding"/>
    <property type="evidence" value="ECO:0007669"/>
    <property type="project" value="TreeGrafter"/>
</dbReference>
<dbReference type="PANTHER" id="PTHR15282">
    <property type="entry name" value="POTASSIUM VOLTAGE-GATED CHANNEL SUBFAMILY E MEMBER 1, 3"/>
    <property type="match status" value="1"/>
</dbReference>
<comment type="subcellular location">
    <subcellularLocation>
        <location evidence="1">Membrane</location>
        <topology evidence="1">Single-pass membrane protein</topology>
    </subcellularLocation>
</comment>
<evidence type="ECO:0000256" key="2">
    <source>
        <dbReference type="ARBA" id="ARBA00005688"/>
    </source>
</evidence>
<keyword evidence="8" id="KW-1185">Reference proteome</keyword>
<keyword evidence="4 6" id="KW-1133">Transmembrane helix</keyword>
<dbReference type="Ensembl" id="ENSPKIT00000039914.1">
    <property type="protein sequence ID" value="ENSPKIP00000015448.1"/>
    <property type="gene ID" value="ENSPKIG00000002170.1"/>
</dbReference>
<dbReference type="GO" id="GO:0005251">
    <property type="term" value="F:delayed rectifier potassium channel activity"/>
    <property type="evidence" value="ECO:0007669"/>
    <property type="project" value="TreeGrafter"/>
</dbReference>
<dbReference type="Proteomes" id="UP000261540">
    <property type="component" value="Unplaced"/>
</dbReference>
<dbReference type="GO" id="GO:0015459">
    <property type="term" value="F:potassium channel regulator activity"/>
    <property type="evidence" value="ECO:0007669"/>
    <property type="project" value="TreeGrafter"/>
</dbReference>
<organism evidence="7 8">
    <name type="scientific">Paramormyrops kingsleyae</name>
    <dbReference type="NCBI Taxonomy" id="1676925"/>
    <lineage>
        <taxon>Eukaryota</taxon>
        <taxon>Metazoa</taxon>
        <taxon>Chordata</taxon>
        <taxon>Craniata</taxon>
        <taxon>Vertebrata</taxon>
        <taxon>Euteleostomi</taxon>
        <taxon>Actinopterygii</taxon>
        <taxon>Neopterygii</taxon>
        <taxon>Teleostei</taxon>
        <taxon>Osteoglossocephala</taxon>
        <taxon>Osteoglossomorpha</taxon>
        <taxon>Osteoglossiformes</taxon>
        <taxon>Mormyridae</taxon>
        <taxon>Paramormyrops</taxon>
    </lineage>
</organism>
<proteinExistence type="inferred from homology"/>
<dbReference type="AlphaFoldDB" id="A0A3B3RAP8"/>
<dbReference type="Pfam" id="PF02060">
    <property type="entry name" value="ISK_Channel"/>
    <property type="match status" value="1"/>
</dbReference>
<keyword evidence="3 6" id="KW-0812">Transmembrane</keyword>
<dbReference type="GO" id="GO:0097623">
    <property type="term" value="P:potassium ion export across plasma membrane"/>
    <property type="evidence" value="ECO:0007669"/>
    <property type="project" value="TreeGrafter"/>
</dbReference>
<comment type="similarity">
    <text evidence="2">Belongs to the potassium channel KCNE family.</text>
</comment>
<name>A0A3B3RAP8_9TELE</name>
<evidence type="ECO:0000313" key="8">
    <source>
        <dbReference type="Proteomes" id="UP000261540"/>
    </source>
</evidence>
<sequence>MRISLGNFTKLPSLLASYVLHCLNSTWGPSPPQEVSHGPDQGHGWDQGQGMIYLVFMVCLFSFFTFGIMLSYIRSRKVEGSHDPYHQYIARDWSPCVAHCHPKILHVCGACYVSEGGEGLRFMIPGGSLLPPGRRKPANQLAH</sequence>
<evidence type="ECO:0000256" key="4">
    <source>
        <dbReference type="ARBA" id="ARBA00022989"/>
    </source>
</evidence>
<dbReference type="GO" id="GO:0008076">
    <property type="term" value="C:voltage-gated potassium channel complex"/>
    <property type="evidence" value="ECO:0007669"/>
    <property type="project" value="TreeGrafter"/>
</dbReference>
<keyword evidence="5 6" id="KW-0472">Membrane</keyword>
<evidence type="ECO:0000256" key="6">
    <source>
        <dbReference type="SAM" id="Phobius"/>
    </source>
</evidence>
<dbReference type="STRING" id="1676925.ENSPKIP00000015448"/>
<protein>
    <submittedName>
        <fullName evidence="7">Uncharacterized protein</fullName>
    </submittedName>
</protein>
<accession>A0A3B3RAP8</accession>